<dbReference type="Gene3D" id="3.40.190.10">
    <property type="entry name" value="Periplasmic binding protein-like II"/>
    <property type="match status" value="1"/>
</dbReference>
<proteinExistence type="inferred from homology"/>
<dbReference type="Gene3D" id="3.40.190.150">
    <property type="entry name" value="Bordetella uptake gene, domain 1"/>
    <property type="match status" value="1"/>
</dbReference>
<evidence type="ECO:0000313" key="4">
    <source>
        <dbReference type="Proteomes" id="UP000249185"/>
    </source>
</evidence>
<keyword evidence="2" id="KW-0732">Signal</keyword>
<feature type="signal peptide" evidence="2">
    <location>
        <begin position="1"/>
        <end position="31"/>
    </location>
</feature>
<reference evidence="3 4" key="1">
    <citation type="submission" date="2017-08" db="EMBL/GenBank/DDBJ databases">
        <title>Infants hospitalized years apart are colonized by the same room-sourced microbial strains.</title>
        <authorList>
            <person name="Brooks B."/>
            <person name="Olm M.R."/>
            <person name="Firek B.A."/>
            <person name="Baker R."/>
            <person name="Thomas B.C."/>
            <person name="Morowitz M.J."/>
            <person name="Banfield J.F."/>
        </authorList>
    </citation>
    <scope>NUCLEOTIDE SEQUENCE [LARGE SCALE GENOMIC DNA]</scope>
    <source>
        <strain evidence="3">S2_005_002_R2_34</strain>
    </source>
</reference>
<evidence type="ECO:0000256" key="1">
    <source>
        <dbReference type="ARBA" id="ARBA00006987"/>
    </source>
</evidence>
<dbReference type="Proteomes" id="UP000249185">
    <property type="component" value="Unassembled WGS sequence"/>
</dbReference>
<dbReference type="SUPFAM" id="SSF53850">
    <property type="entry name" value="Periplasmic binding protein-like II"/>
    <property type="match status" value="1"/>
</dbReference>
<gene>
    <name evidence="3" type="ORF">DI556_21800</name>
</gene>
<evidence type="ECO:0008006" key="5">
    <source>
        <dbReference type="Google" id="ProtNLM"/>
    </source>
</evidence>
<evidence type="ECO:0000256" key="2">
    <source>
        <dbReference type="SAM" id="SignalP"/>
    </source>
</evidence>
<feature type="chain" id="PRO_5016092905" description="Tripartite tricarboxylate transporter substrate binding protein" evidence="2">
    <location>
        <begin position="32"/>
        <end position="333"/>
    </location>
</feature>
<comment type="caution">
    <text evidence="3">The sequence shown here is derived from an EMBL/GenBank/DDBJ whole genome shotgun (WGS) entry which is preliminary data.</text>
</comment>
<comment type="similarity">
    <text evidence="1">Belongs to the UPF0065 (bug) family.</text>
</comment>
<dbReference type="AlphaFoldDB" id="A0A2W5N0G5"/>
<sequence length="333" mass="34735">MRAMKLAGYIRKAVWGVTASLMTMAGTQVLAETDYPTRPVTILVGAGPGGGNDLAARLIADHLSKTLGQAFVVENRPGASGARAAEYMMTQPADGYTLLLGNTATQIYNAMLLADTTFDPDRDSALAGMFGKSSNVLVVNPDLPVNSVAELIALAKEKPGELNYGSAGVGGSIHLAGAYFTQLAEIDAVHVPFKSGAEMMTDIIAGNTDFAIDNLATSFTAISNGDLKALAVTSATRWESLPDVPTMAEAGYPQLDLTSFYSLVAAKDTDPEILAKLNTAIAAYVASPEGVEQLGRIGAVPFDLPPADYAGFITAQAEIWRAMIVAGGTTPLK</sequence>
<protein>
    <recommendedName>
        <fullName evidence="5">Tripartite tricarboxylate transporter substrate binding protein</fullName>
    </recommendedName>
</protein>
<accession>A0A2W5N0G5</accession>
<dbReference type="PIRSF" id="PIRSF017082">
    <property type="entry name" value="YflP"/>
    <property type="match status" value="1"/>
</dbReference>
<dbReference type="InterPro" id="IPR005064">
    <property type="entry name" value="BUG"/>
</dbReference>
<name>A0A2W5N0G5_RHOSU</name>
<dbReference type="CDD" id="cd07012">
    <property type="entry name" value="PBP2_Bug_TTT"/>
    <property type="match status" value="1"/>
</dbReference>
<organism evidence="3 4">
    <name type="scientific">Rhodovulum sulfidophilum</name>
    <name type="common">Rhodobacter sulfidophilus</name>
    <dbReference type="NCBI Taxonomy" id="35806"/>
    <lineage>
        <taxon>Bacteria</taxon>
        <taxon>Pseudomonadati</taxon>
        <taxon>Pseudomonadota</taxon>
        <taxon>Alphaproteobacteria</taxon>
        <taxon>Rhodobacterales</taxon>
        <taxon>Paracoccaceae</taxon>
        <taxon>Rhodovulum</taxon>
    </lineage>
</organism>
<dbReference type="InterPro" id="IPR042100">
    <property type="entry name" value="Bug_dom1"/>
</dbReference>
<dbReference type="Pfam" id="PF03401">
    <property type="entry name" value="TctC"/>
    <property type="match status" value="1"/>
</dbReference>
<evidence type="ECO:0000313" key="3">
    <source>
        <dbReference type="EMBL" id="PZQ45879.1"/>
    </source>
</evidence>
<dbReference type="EMBL" id="QFPW01000036">
    <property type="protein sequence ID" value="PZQ45879.1"/>
    <property type="molecule type" value="Genomic_DNA"/>
</dbReference>
<dbReference type="PANTHER" id="PTHR42928:SF5">
    <property type="entry name" value="BLR1237 PROTEIN"/>
    <property type="match status" value="1"/>
</dbReference>
<dbReference type="PANTHER" id="PTHR42928">
    <property type="entry name" value="TRICARBOXYLATE-BINDING PROTEIN"/>
    <property type="match status" value="1"/>
</dbReference>